<dbReference type="Proteomes" id="UP000308600">
    <property type="component" value="Unassembled WGS sequence"/>
</dbReference>
<proteinExistence type="predicted"/>
<sequence length="655" mass="71332">MSTPNNFNLDSDSAIESVLSDIPLFCVGILAFGVFTFFLVMKRVTLSMTFLYSSAFFAFSGAILDLSLILAGGRANTNLGPNSTPPPSALTPAREVCFAMAVGFVYLFIWTFVATCPRAEESHAQFDGVHSAKWERWGTIGHVIKWSSLAAVASIPILQIVWRLTVSQRDFNQVYVAEATLEIVASAIFILKLLLNVFLSPIEPMWKPLSSYTIPFISISMSLGLGIGNLLLLQFSETTTGRLLQAVELYIFILFVLISAFSTNNPQGPTRLSMEKPLVANIPASQNSFPNERIYPIRSLSRTPDSTAMARIVSWVSSRRTSRYSVGIEQKRIPDLEGAVRADPPQAPGITVDFRVLTQEAPIKVPNFPVVQLQPPPRPPRPMSSGSFLEVEQRQPSQRPSPAMDMLRPLTQNTEASNYSSSIAQSGPDSPVYGLNGIITEPGESQPETRNASFSSFDELLRQQTELDKSIAALRLFSSATGPEPQRDSTPINLPVSLGSSSNLTKGRTESTSAHSEFSLSNFPVPPAVDEEEIPIPDSSRRQPQDVPKGFSTMFASTPTQPTPSGGDTGSRYDVTSFIGDLTLNPSPPTDSSLNSLTIASPLSTRGRVKPFNTIPTRPRLQISAPRLLPQDGTDAPPGVFEKPRPPPLRFTQGS</sequence>
<keyword evidence="2" id="KW-1185">Reference proteome</keyword>
<organism evidence="1 2">
    <name type="scientific">Pluteus cervinus</name>
    <dbReference type="NCBI Taxonomy" id="181527"/>
    <lineage>
        <taxon>Eukaryota</taxon>
        <taxon>Fungi</taxon>
        <taxon>Dikarya</taxon>
        <taxon>Basidiomycota</taxon>
        <taxon>Agaricomycotina</taxon>
        <taxon>Agaricomycetes</taxon>
        <taxon>Agaricomycetidae</taxon>
        <taxon>Agaricales</taxon>
        <taxon>Pluteineae</taxon>
        <taxon>Pluteaceae</taxon>
        <taxon>Pluteus</taxon>
    </lineage>
</organism>
<evidence type="ECO:0000313" key="1">
    <source>
        <dbReference type="EMBL" id="TFK76968.1"/>
    </source>
</evidence>
<accession>A0ACD3BG07</accession>
<gene>
    <name evidence="1" type="ORF">BDN72DRAFT_830142</name>
</gene>
<protein>
    <submittedName>
        <fullName evidence="1">Uncharacterized protein</fullName>
    </submittedName>
</protein>
<name>A0ACD3BG07_9AGAR</name>
<evidence type="ECO:0000313" key="2">
    <source>
        <dbReference type="Proteomes" id="UP000308600"/>
    </source>
</evidence>
<dbReference type="EMBL" id="ML208259">
    <property type="protein sequence ID" value="TFK76968.1"/>
    <property type="molecule type" value="Genomic_DNA"/>
</dbReference>
<reference evidence="1 2" key="1">
    <citation type="journal article" date="2019" name="Nat. Ecol. Evol.">
        <title>Megaphylogeny resolves global patterns of mushroom evolution.</title>
        <authorList>
            <person name="Varga T."/>
            <person name="Krizsan K."/>
            <person name="Foldi C."/>
            <person name="Dima B."/>
            <person name="Sanchez-Garcia M."/>
            <person name="Sanchez-Ramirez S."/>
            <person name="Szollosi G.J."/>
            <person name="Szarkandi J.G."/>
            <person name="Papp V."/>
            <person name="Albert L."/>
            <person name="Andreopoulos W."/>
            <person name="Angelini C."/>
            <person name="Antonin V."/>
            <person name="Barry K.W."/>
            <person name="Bougher N.L."/>
            <person name="Buchanan P."/>
            <person name="Buyck B."/>
            <person name="Bense V."/>
            <person name="Catcheside P."/>
            <person name="Chovatia M."/>
            <person name="Cooper J."/>
            <person name="Damon W."/>
            <person name="Desjardin D."/>
            <person name="Finy P."/>
            <person name="Geml J."/>
            <person name="Haridas S."/>
            <person name="Hughes K."/>
            <person name="Justo A."/>
            <person name="Karasinski D."/>
            <person name="Kautmanova I."/>
            <person name="Kiss B."/>
            <person name="Kocsube S."/>
            <person name="Kotiranta H."/>
            <person name="LaButti K.M."/>
            <person name="Lechner B.E."/>
            <person name="Liimatainen K."/>
            <person name="Lipzen A."/>
            <person name="Lukacs Z."/>
            <person name="Mihaltcheva S."/>
            <person name="Morgado L.N."/>
            <person name="Niskanen T."/>
            <person name="Noordeloos M.E."/>
            <person name="Ohm R.A."/>
            <person name="Ortiz-Santana B."/>
            <person name="Ovrebo C."/>
            <person name="Racz N."/>
            <person name="Riley R."/>
            <person name="Savchenko A."/>
            <person name="Shiryaev A."/>
            <person name="Soop K."/>
            <person name="Spirin V."/>
            <person name="Szebenyi C."/>
            <person name="Tomsovsky M."/>
            <person name="Tulloss R.E."/>
            <person name="Uehling J."/>
            <person name="Grigoriev I.V."/>
            <person name="Vagvolgyi C."/>
            <person name="Papp T."/>
            <person name="Martin F.M."/>
            <person name="Miettinen O."/>
            <person name="Hibbett D.S."/>
            <person name="Nagy L.G."/>
        </authorList>
    </citation>
    <scope>NUCLEOTIDE SEQUENCE [LARGE SCALE GENOMIC DNA]</scope>
    <source>
        <strain evidence="1 2">NL-1719</strain>
    </source>
</reference>